<keyword evidence="1" id="KW-1133">Transmembrane helix</keyword>
<keyword evidence="1" id="KW-0812">Transmembrane</keyword>
<evidence type="ECO:0008006" key="4">
    <source>
        <dbReference type="Google" id="ProtNLM"/>
    </source>
</evidence>
<reference evidence="2 3" key="1">
    <citation type="submission" date="2022-06" db="EMBL/GenBank/DDBJ databases">
        <title>Whole-genome of Asaia lannensis strain LMG 27011T.</title>
        <authorList>
            <person name="Sombolestani A."/>
        </authorList>
    </citation>
    <scope>NUCLEOTIDE SEQUENCE [LARGE SCALE GENOMIC DNA]</scope>
    <source>
        <strain evidence="2 3">NBRC 102526</strain>
    </source>
</reference>
<keyword evidence="1" id="KW-0472">Membrane</keyword>
<keyword evidence="3" id="KW-1185">Reference proteome</keyword>
<evidence type="ECO:0000313" key="3">
    <source>
        <dbReference type="Proteomes" id="UP001523401"/>
    </source>
</evidence>
<dbReference type="Proteomes" id="UP001523401">
    <property type="component" value="Unassembled WGS sequence"/>
</dbReference>
<organism evidence="2 3">
    <name type="scientific">Asaia lannensis NBRC 102526</name>
    <dbReference type="NCBI Taxonomy" id="1307926"/>
    <lineage>
        <taxon>Bacteria</taxon>
        <taxon>Pseudomonadati</taxon>
        <taxon>Pseudomonadota</taxon>
        <taxon>Alphaproteobacteria</taxon>
        <taxon>Acetobacterales</taxon>
        <taxon>Acetobacteraceae</taxon>
        <taxon>Asaia</taxon>
    </lineage>
</organism>
<gene>
    <name evidence="2" type="ORF">NF685_04400</name>
</gene>
<sequence>MFFMLRLAQASRHVQRMVRLSPQPRQRSVLTGNYLPVPRPPAQDSVVLCPVCHGKMQRTDEQCPHCHAERHFGPTLTETVLSTVIGLVAAPALSLLLIRPSWWTGAFAVAGLLAGFFVAHSRHTGDRWLRNPR</sequence>
<evidence type="ECO:0000313" key="2">
    <source>
        <dbReference type="EMBL" id="MCO6159272.1"/>
    </source>
</evidence>
<comment type="caution">
    <text evidence="2">The sequence shown here is derived from an EMBL/GenBank/DDBJ whole genome shotgun (WGS) entry which is preliminary data.</text>
</comment>
<dbReference type="EMBL" id="JAMXQU010000002">
    <property type="protein sequence ID" value="MCO6159272.1"/>
    <property type="molecule type" value="Genomic_DNA"/>
</dbReference>
<protein>
    <recommendedName>
        <fullName evidence="4">C2H2-type domain-containing protein</fullName>
    </recommendedName>
</protein>
<feature type="transmembrane region" description="Helical" evidence="1">
    <location>
        <begin position="79"/>
        <end position="96"/>
    </location>
</feature>
<evidence type="ECO:0000256" key="1">
    <source>
        <dbReference type="SAM" id="Phobius"/>
    </source>
</evidence>
<accession>A0ABT1CEK8</accession>
<dbReference type="RefSeq" id="WP_252848736.1">
    <property type="nucleotide sequence ID" value="NZ_BAPW01000012.1"/>
</dbReference>
<proteinExistence type="predicted"/>
<name>A0ABT1CEK8_9PROT</name>
<feature type="transmembrane region" description="Helical" evidence="1">
    <location>
        <begin position="102"/>
        <end position="120"/>
    </location>
</feature>